<dbReference type="Gene3D" id="3.40.630.30">
    <property type="match status" value="1"/>
</dbReference>
<dbReference type="SUPFAM" id="SSF55729">
    <property type="entry name" value="Acyl-CoA N-acyltransferases (Nat)"/>
    <property type="match status" value="1"/>
</dbReference>
<accession>A0ABR7VEG3</accession>
<organism evidence="1 2">
    <name type="scientific">Maribacter arenosus</name>
    <dbReference type="NCBI Taxonomy" id="1854708"/>
    <lineage>
        <taxon>Bacteria</taxon>
        <taxon>Pseudomonadati</taxon>
        <taxon>Bacteroidota</taxon>
        <taxon>Flavobacteriia</taxon>
        <taxon>Flavobacteriales</taxon>
        <taxon>Flavobacteriaceae</taxon>
        <taxon>Maribacter</taxon>
    </lineage>
</organism>
<name>A0ABR7VEG3_9FLAO</name>
<comment type="caution">
    <text evidence="1">The sequence shown here is derived from an EMBL/GenBank/DDBJ whole genome shotgun (WGS) entry which is preliminary data.</text>
</comment>
<keyword evidence="2" id="KW-1185">Reference proteome</keyword>
<protein>
    <submittedName>
        <fullName evidence="1">GNAT family N-acetyltransferase</fullName>
    </submittedName>
</protein>
<dbReference type="Proteomes" id="UP000598350">
    <property type="component" value="Unassembled WGS sequence"/>
</dbReference>
<gene>
    <name evidence="1" type="ORF">HPE63_15195</name>
</gene>
<proteinExistence type="predicted"/>
<reference evidence="1 2" key="1">
    <citation type="submission" date="2020-05" db="EMBL/GenBank/DDBJ databases">
        <title>The draft genome sequence of Maribacter arenosus CAU 1321.</title>
        <authorList>
            <person name="Mu L."/>
        </authorList>
    </citation>
    <scope>NUCLEOTIDE SEQUENCE [LARGE SCALE GENOMIC DNA]</scope>
    <source>
        <strain evidence="1 2">CAU 1321</strain>
    </source>
</reference>
<evidence type="ECO:0000313" key="2">
    <source>
        <dbReference type="Proteomes" id="UP000598350"/>
    </source>
</evidence>
<dbReference type="InterPro" id="IPR016181">
    <property type="entry name" value="Acyl_CoA_acyltransferase"/>
</dbReference>
<dbReference type="EMBL" id="JABTCG010000005">
    <property type="protein sequence ID" value="MBD0852026.1"/>
    <property type="molecule type" value="Genomic_DNA"/>
</dbReference>
<sequence>MLAQSKPFVPAGFKVPDTLQNEHFRIRMLTVNDVVKDYDAVMSSIEHLKAMYPTSSWPSKDLTFEQDLIDLGWHQKEFQMRSSFAYTVVSIDENKVLGCLYINPTTKGDYDASITMWVRASEVDNGLDPILFDSVKMWISKEWPFKKVAYPGREINWTDWKSMN</sequence>
<evidence type="ECO:0000313" key="1">
    <source>
        <dbReference type="EMBL" id="MBD0852026.1"/>
    </source>
</evidence>